<comment type="caution">
    <text evidence="8">The sequence shown here is derived from an EMBL/GenBank/DDBJ whole genome shotgun (WGS) entry which is preliminary data.</text>
</comment>
<evidence type="ECO:0000256" key="1">
    <source>
        <dbReference type="ARBA" id="ARBA00022722"/>
    </source>
</evidence>
<accession>A0AAD6YCS7</accession>
<keyword evidence="2" id="KW-0378">Hydrolase</keyword>
<dbReference type="PANTHER" id="PTHR13522">
    <property type="entry name" value="U6 SNRNA PHOSPHODIESTERASE 1"/>
    <property type="match status" value="1"/>
</dbReference>
<evidence type="ECO:0000256" key="5">
    <source>
        <dbReference type="ARBA" id="ARBA00029543"/>
    </source>
</evidence>
<evidence type="ECO:0000256" key="2">
    <source>
        <dbReference type="ARBA" id="ARBA00022801"/>
    </source>
</evidence>
<evidence type="ECO:0000256" key="6">
    <source>
        <dbReference type="ARBA" id="ARBA00030030"/>
    </source>
</evidence>
<dbReference type="Pfam" id="PF09749">
    <property type="entry name" value="HVSL"/>
    <property type="match status" value="1"/>
</dbReference>
<feature type="region of interest" description="Disordered" evidence="7">
    <location>
        <begin position="1"/>
        <end position="26"/>
    </location>
</feature>
<dbReference type="Gene3D" id="3.90.1140.10">
    <property type="entry name" value="Cyclic phosphodiesterase"/>
    <property type="match status" value="1"/>
</dbReference>
<evidence type="ECO:0000313" key="9">
    <source>
        <dbReference type="Proteomes" id="UP001219525"/>
    </source>
</evidence>
<sequence>MKRDVALVSYSSSEESESSPIPPKKRKLPALSVTLTGPVHVDDPVLHQGRIRSVPHIDGQFATHIYASVALDRSSAFFQLLCSILVSAKKAVPTLQDFWSSDSAQDRERRPELHISLSRPIYLRAHQRDDMKRAVKRITDTTAPFTASFARISELVNDERTRIFLVLEIGAGHHELTALVNSVTPALRAIRQQEYYTAPRFHASIGWALLGGRGPSHVPTNTTASIGMDSSNSATSPSETLYPKITEFPPALLPALNEEYGPRLKTAPTVKSFEIGQLCIRIGKEVSRLRLNGT</sequence>
<dbReference type="GO" id="GO:0000175">
    <property type="term" value="F:3'-5'-RNA exonuclease activity"/>
    <property type="evidence" value="ECO:0007669"/>
    <property type="project" value="TreeGrafter"/>
</dbReference>
<organism evidence="8 9">
    <name type="scientific">Mycena pura</name>
    <dbReference type="NCBI Taxonomy" id="153505"/>
    <lineage>
        <taxon>Eukaryota</taxon>
        <taxon>Fungi</taxon>
        <taxon>Dikarya</taxon>
        <taxon>Basidiomycota</taxon>
        <taxon>Agaricomycotina</taxon>
        <taxon>Agaricomycetes</taxon>
        <taxon>Agaricomycetidae</taxon>
        <taxon>Agaricales</taxon>
        <taxon>Marasmiineae</taxon>
        <taxon>Mycenaceae</taxon>
        <taxon>Mycena</taxon>
    </lineage>
</organism>
<reference evidence="8" key="1">
    <citation type="submission" date="2023-03" db="EMBL/GenBank/DDBJ databases">
        <title>Massive genome expansion in bonnet fungi (Mycena s.s.) driven by repeated elements and novel gene families across ecological guilds.</title>
        <authorList>
            <consortium name="Lawrence Berkeley National Laboratory"/>
            <person name="Harder C.B."/>
            <person name="Miyauchi S."/>
            <person name="Viragh M."/>
            <person name="Kuo A."/>
            <person name="Thoen E."/>
            <person name="Andreopoulos B."/>
            <person name="Lu D."/>
            <person name="Skrede I."/>
            <person name="Drula E."/>
            <person name="Henrissat B."/>
            <person name="Morin E."/>
            <person name="Kohler A."/>
            <person name="Barry K."/>
            <person name="LaButti K."/>
            <person name="Morin E."/>
            <person name="Salamov A."/>
            <person name="Lipzen A."/>
            <person name="Mereny Z."/>
            <person name="Hegedus B."/>
            <person name="Baldrian P."/>
            <person name="Stursova M."/>
            <person name="Weitz H."/>
            <person name="Taylor A."/>
            <person name="Grigoriev I.V."/>
            <person name="Nagy L.G."/>
            <person name="Martin F."/>
            <person name="Kauserud H."/>
        </authorList>
    </citation>
    <scope>NUCLEOTIDE SEQUENCE</scope>
    <source>
        <strain evidence="8">9144</strain>
    </source>
</reference>
<name>A0AAD6YCS7_9AGAR</name>
<evidence type="ECO:0000313" key="8">
    <source>
        <dbReference type="EMBL" id="KAJ7202838.1"/>
    </source>
</evidence>
<proteinExistence type="predicted"/>
<dbReference type="AlphaFoldDB" id="A0AAD6YCS7"/>
<keyword evidence="4" id="KW-0539">Nucleus</keyword>
<protein>
    <recommendedName>
        <fullName evidence="5">U6 snRNA phosphodiesterase 1</fullName>
    </recommendedName>
    <alternativeName>
        <fullName evidence="6">3'-5' RNA exonuclease USB1</fullName>
    </alternativeName>
</protein>
<evidence type="ECO:0000256" key="4">
    <source>
        <dbReference type="ARBA" id="ARBA00023242"/>
    </source>
</evidence>
<dbReference type="GO" id="GO:0016829">
    <property type="term" value="F:lyase activity"/>
    <property type="evidence" value="ECO:0007669"/>
    <property type="project" value="UniProtKB-KW"/>
</dbReference>
<dbReference type="EMBL" id="JARJCW010000053">
    <property type="protein sequence ID" value="KAJ7202838.1"/>
    <property type="molecule type" value="Genomic_DNA"/>
</dbReference>
<keyword evidence="9" id="KW-1185">Reference proteome</keyword>
<gene>
    <name evidence="8" type="ORF">GGX14DRAFT_535988</name>
</gene>
<keyword evidence="1" id="KW-0540">Nuclease</keyword>
<dbReference type="PANTHER" id="PTHR13522:SF3">
    <property type="entry name" value="U6 SNRNA PHOSPHODIESTERASE 1"/>
    <property type="match status" value="1"/>
</dbReference>
<dbReference type="InterPro" id="IPR027521">
    <property type="entry name" value="Usb1"/>
</dbReference>
<dbReference type="Proteomes" id="UP001219525">
    <property type="component" value="Unassembled WGS sequence"/>
</dbReference>
<keyword evidence="3" id="KW-0456">Lyase</keyword>
<dbReference type="GO" id="GO:0005634">
    <property type="term" value="C:nucleus"/>
    <property type="evidence" value="ECO:0007669"/>
    <property type="project" value="TreeGrafter"/>
</dbReference>
<dbReference type="GO" id="GO:0034477">
    <property type="term" value="P:U6 snRNA 3'-end processing"/>
    <property type="evidence" value="ECO:0007669"/>
    <property type="project" value="InterPro"/>
</dbReference>
<evidence type="ECO:0000256" key="7">
    <source>
        <dbReference type="SAM" id="MobiDB-lite"/>
    </source>
</evidence>
<evidence type="ECO:0000256" key="3">
    <source>
        <dbReference type="ARBA" id="ARBA00023239"/>
    </source>
</evidence>